<feature type="transmembrane region" description="Helical" evidence="8">
    <location>
        <begin position="400"/>
        <end position="421"/>
    </location>
</feature>
<keyword evidence="3" id="KW-1003">Cell membrane</keyword>
<dbReference type="InterPro" id="IPR011701">
    <property type="entry name" value="MFS"/>
</dbReference>
<keyword evidence="2" id="KW-0813">Transport</keyword>
<evidence type="ECO:0000256" key="3">
    <source>
        <dbReference type="ARBA" id="ARBA00022475"/>
    </source>
</evidence>
<accession>A0A7R7HY32</accession>
<feature type="transmembrane region" description="Helical" evidence="8">
    <location>
        <begin position="241"/>
        <end position="261"/>
    </location>
</feature>
<feature type="transmembrane region" description="Helical" evidence="8">
    <location>
        <begin position="281"/>
        <end position="301"/>
    </location>
</feature>
<keyword evidence="6 8" id="KW-0472">Membrane</keyword>
<dbReference type="PROSITE" id="PS00216">
    <property type="entry name" value="SUGAR_TRANSPORT_1"/>
    <property type="match status" value="1"/>
</dbReference>
<dbReference type="CDD" id="cd17329">
    <property type="entry name" value="MFS_MdtH_MDR_like"/>
    <property type="match status" value="1"/>
</dbReference>
<protein>
    <submittedName>
        <fullName evidence="10">MFS transporter</fullName>
    </submittedName>
</protein>
<dbReference type="PANTHER" id="PTHR23517">
    <property type="entry name" value="RESISTANCE PROTEIN MDTM, PUTATIVE-RELATED-RELATED"/>
    <property type="match status" value="1"/>
</dbReference>
<evidence type="ECO:0000256" key="8">
    <source>
        <dbReference type="SAM" id="Phobius"/>
    </source>
</evidence>
<feature type="transmembrane region" description="Helical" evidence="8">
    <location>
        <begin position="172"/>
        <end position="193"/>
    </location>
</feature>
<evidence type="ECO:0000256" key="2">
    <source>
        <dbReference type="ARBA" id="ARBA00022448"/>
    </source>
</evidence>
<dbReference type="InterPro" id="IPR020846">
    <property type="entry name" value="MFS_dom"/>
</dbReference>
<evidence type="ECO:0000256" key="1">
    <source>
        <dbReference type="ARBA" id="ARBA00004651"/>
    </source>
</evidence>
<feature type="transmembrane region" description="Helical" evidence="8">
    <location>
        <begin position="199"/>
        <end position="220"/>
    </location>
</feature>
<dbReference type="Proteomes" id="UP000611640">
    <property type="component" value="Chromosome"/>
</dbReference>
<dbReference type="InterPro" id="IPR005829">
    <property type="entry name" value="Sugar_transporter_CS"/>
</dbReference>
<comment type="subcellular location">
    <subcellularLocation>
        <location evidence="1">Cell membrane</location>
        <topology evidence="1">Multi-pass membrane protein</topology>
    </subcellularLocation>
</comment>
<dbReference type="InterPro" id="IPR036259">
    <property type="entry name" value="MFS_trans_sf"/>
</dbReference>
<dbReference type="Pfam" id="PF07690">
    <property type="entry name" value="MFS_1"/>
    <property type="match status" value="2"/>
</dbReference>
<feature type="transmembrane region" description="Helical" evidence="8">
    <location>
        <begin position="375"/>
        <end position="394"/>
    </location>
</feature>
<dbReference type="EMBL" id="AP023355">
    <property type="protein sequence ID" value="BCJ35794.1"/>
    <property type="molecule type" value="Genomic_DNA"/>
</dbReference>
<evidence type="ECO:0000256" key="7">
    <source>
        <dbReference type="SAM" id="MobiDB-lite"/>
    </source>
</evidence>
<dbReference type="Gene3D" id="1.20.1250.20">
    <property type="entry name" value="MFS general substrate transporter like domains"/>
    <property type="match status" value="2"/>
</dbReference>
<evidence type="ECO:0000259" key="9">
    <source>
        <dbReference type="PROSITE" id="PS50850"/>
    </source>
</evidence>
<organism evidence="10 11">
    <name type="scientific">Actinocatenispora thailandica</name>
    <dbReference type="NCBI Taxonomy" id="227318"/>
    <lineage>
        <taxon>Bacteria</taxon>
        <taxon>Bacillati</taxon>
        <taxon>Actinomycetota</taxon>
        <taxon>Actinomycetes</taxon>
        <taxon>Micromonosporales</taxon>
        <taxon>Micromonosporaceae</taxon>
        <taxon>Actinocatenispora</taxon>
    </lineage>
</organism>
<feature type="transmembrane region" description="Helical" evidence="8">
    <location>
        <begin position="134"/>
        <end position="151"/>
    </location>
</feature>
<reference evidence="10 11" key="1">
    <citation type="submission" date="2020-08" db="EMBL/GenBank/DDBJ databases">
        <title>Whole genome shotgun sequence of Actinocatenispora thailandica NBRC 105041.</title>
        <authorList>
            <person name="Komaki H."/>
            <person name="Tamura T."/>
        </authorList>
    </citation>
    <scope>NUCLEOTIDE SEQUENCE [LARGE SCALE GENOMIC DNA]</scope>
    <source>
        <strain evidence="10 11">NBRC 105041</strain>
    </source>
</reference>
<keyword evidence="4 8" id="KW-0812">Transmembrane</keyword>
<sequence length="437" mass="44764">MRPATVTRVTPHSTDERPRPHTGTGIPAQRRSRLAGGMQTHLGGLPRTFWILFGGQLVNRIGGMVAAFLVLYLGAQGLSAGQIGAVLAARGVGSLVSQPLGGLLADRVGRRFTLLTGLVATSGALVLLGAVHPLPAMIAAAALLGAVSELYRPASSALVADVVPPAARAKAYGLLFWAVNLGFAVASLLAGFLAEHGYWLLFTVDAGSGLAFAVIIAVGIPRGTAGRPQPATGGDRAGYRTALRDPLLVALVLLTLAYATLYNQAQVAIPLAIRDHGLPATVYGTAAAVNGIVIVVLQPVLTTWLARFDRMKVLAASWALVGGGMALTGLAHTAWQYCLVVVVWTVGEVGTAGFTAALVADLAPAQARGRYQAMFGWGWSAASLTGPTAGTFVYGTLGPAATWLGCLAIGVLCGAGALLLARRVAHRRAVALGLAAG</sequence>
<feature type="transmembrane region" description="Helical" evidence="8">
    <location>
        <begin position="313"/>
        <end position="335"/>
    </location>
</feature>
<feature type="transmembrane region" description="Helical" evidence="8">
    <location>
        <begin position="57"/>
        <end position="75"/>
    </location>
</feature>
<evidence type="ECO:0000313" key="11">
    <source>
        <dbReference type="Proteomes" id="UP000611640"/>
    </source>
</evidence>
<evidence type="ECO:0000256" key="6">
    <source>
        <dbReference type="ARBA" id="ARBA00023136"/>
    </source>
</evidence>
<evidence type="ECO:0000256" key="4">
    <source>
        <dbReference type="ARBA" id="ARBA00022692"/>
    </source>
</evidence>
<dbReference type="PROSITE" id="PS50850">
    <property type="entry name" value="MFS"/>
    <property type="match status" value="1"/>
</dbReference>
<feature type="transmembrane region" description="Helical" evidence="8">
    <location>
        <begin position="341"/>
        <end position="363"/>
    </location>
</feature>
<dbReference type="KEGG" id="atl:Athai_32970"/>
<dbReference type="InterPro" id="IPR050171">
    <property type="entry name" value="MFS_Transporters"/>
</dbReference>
<evidence type="ECO:0000256" key="5">
    <source>
        <dbReference type="ARBA" id="ARBA00022989"/>
    </source>
</evidence>
<feature type="region of interest" description="Disordered" evidence="7">
    <location>
        <begin position="1"/>
        <end position="28"/>
    </location>
</feature>
<feature type="domain" description="Major facilitator superfamily (MFS) profile" evidence="9">
    <location>
        <begin position="47"/>
        <end position="428"/>
    </location>
</feature>
<name>A0A7R7HY32_9ACTN</name>
<keyword evidence="5 8" id="KW-1133">Transmembrane helix</keyword>
<gene>
    <name evidence="10" type="ORF">Athai_32970</name>
</gene>
<dbReference type="GO" id="GO:0005886">
    <property type="term" value="C:plasma membrane"/>
    <property type="evidence" value="ECO:0007669"/>
    <property type="project" value="UniProtKB-SubCell"/>
</dbReference>
<dbReference type="PANTHER" id="PTHR23517:SF2">
    <property type="entry name" value="MULTIDRUG RESISTANCE PROTEIN MDTH"/>
    <property type="match status" value="1"/>
</dbReference>
<proteinExistence type="predicted"/>
<dbReference type="SUPFAM" id="SSF103473">
    <property type="entry name" value="MFS general substrate transporter"/>
    <property type="match status" value="1"/>
</dbReference>
<feature type="transmembrane region" description="Helical" evidence="8">
    <location>
        <begin position="87"/>
        <end position="105"/>
    </location>
</feature>
<feature type="transmembrane region" description="Helical" evidence="8">
    <location>
        <begin position="112"/>
        <end position="128"/>
    </location>
</feature>
<dbReference type="GO" id="GO:0022857">
    <property type="term" value="F:transmembrane transporter activity"/>
    <property type="evidence" value="ECO:0007669"/>
    <property type="project" value="InterPro"/>
</dbReference>
<evidence type="ECO:0000313" key="10">
    <source>
        <dbReference type="EMBL" id="BCJ35794.1"/>
    </source>
</evidence>
<keyword evidence="11" id="KW-1185">Reference proteome</keyword>
<dbReference type="AlphaFoldDB" id="A0A7R7HY32"/>